<dbReference type="SUPFAM" id="SSF82895">
    <property type="entry name" value="TSP-1 type 1 repeat"/>
    <property type="match status" value="1"/>
</dbReference>
<organism evidence="1 2">
    <name type="scientific">Trachymyrmex septentrionalis</name>
    <dbReference type="NCBI Taxonomy" id="34720"/>
    <lineage>
        <taxon>Eukaryota</taxon>
        <taxon>Metazoa</taxon>
        <taxon>Ecdysozoa</taxon>
        <taxon>Arthropoda</taxon>
        <taxon>Hexapoda</taxon>
        <taxon>Insecta</taxon>
        <taxon>Pterygota</taxon>
        <taxon>Neoptera</taxon>
        <taxon>Endopterygota</taxon>
        <taxon>Hymenoptera</taxon>
        <taxon>Apocrita</taxon>
        <taxon>Aculeata</taxon>
        <taxon>Formicoidea</taxon>
        <taxon>Formicidae</taxon>
        <taxon>Myrmicinae</taxon>
        <taxon>Trachymyrmex</taxon>
    </lineage>
</organism>
<sequence length="244" mass="28973">MQMLLKLILTYNIYFGCVIYEVLNFPKSCTARAFAINVSNYEYNIGLIIDSNDETKSDERRFYSDIYSQLCHRSIQRFTTDKPKVCKIRSKNLYTCFNFENPRYWKNTKRNFQLYFQTSADIIYRRKLLGYEQDFFEIYPMRYSRFKRIPDEITQMRVSDLTKKKRDVIAKNIYSNEENIDWAAWDNWSIWSACSVSCGQGRQVRWRHCLSADCTKGLKKAQLKSCHLKDCGTKGILGWLGIKS</sequence>
<dbReference type="OrthoDB" id="5989160at2759"/>
<dbReference type="STRING" id="34720.A0A195FL73"/>
<protein>
    <submittedName>
        <fullName evidence="1">Uncharacterized protein</fullName>
    </submittedName>
</protein>
<gene>
    <name evidence="1" type="ORF">ALC56_04314</name>
</gene>
<dbReference type="Pfam" id="PF00090">
    <property type="entry name" value="TSP_1"/>
    <property type="match status" value="1"/>
</dbReference>
<evidence type="ECO:0000313" key="2">
    <source>
        <dbReference type="Proteomes" id="UP000078541"/>
    </source>
</evidence>
<dbReference type="Proteomes" id="UP000078541">
    <property type="component" value="Unassembled WGS sequence"/>
</dbReference>
<dbReference type="KEGG" id="tsep:108746822"/>
<reference evidence="1 2" key="1">
    <citation type="submission" date="2016-03" db="EMBL/GenBank/DDBJ databases">
        <title>Trachymyrmex septentrionalis WGS genome.</title>
        <authorList>
            <person name="Nygaard S."/>
            <person name="Hu H."/>
            <person name="Boomsma J."/>
            <person name="Zhang G."/>
        </authorList>
    </citation>
    <scope>NUCLEOTIDE SEQUENCE [LARGE SCALE GENOMIC DNA]</scope>
    <source>
        <strain evidence="1">Tsep2-gDNA-1</strain>
        <tissue evidence="1">Whole body</tissue>
    </source>
</reference>
<proteinExistence type="predicted"/>
<dbReference type="SMART" id="SM00209">
    <property type="entry name" value="TSP1"/>
    <property type="match status" value="1"/>
</dbReference>
<dbReference type="PROSITE" id="PS50092">
    <property type="entry name" value="TSP1"/>
    <property type="match status" value="1"/>
</dbReference>
<accession>A0A195FL73</accession>
<keyword evidence="2" id="KW-1185">Reference proteome</keyword>
<name>A0A195FL73_9HYME</name>
<dbReference type="InterPro" id="IPR036383">
    <property type="entry name" value="TSP1_rpt_sf"/>
</dbReference>
<dbReference type="AlphaFoldDB" id="A0A195FL73"/>
<dbReference type="Gene3D" id="2.20.100.10">
    <property type="entry name" value="Thrombospondin type-1 (TSP1) repeat"/>
    <property type="match status" value="1"/>
</dbReference>
<evidence type="ECO:0000313" key="1">
    <source>
        <dbReference type="EMBL" id="KYN41163.1"/>
    </source>
</evidence>
<dbReference type="EMBL" id="KQ981490">
    <property type="protein sequence ID" value="KYN41163.1"/>
    <property type="molecule type" value="Genomic_DNA"/>
</dbReference>
<dbReference type="InterPro" id="IPR000884">
    <property type="entry name" value="TSP1_rpt"/>
</dbReference>